<protein>
    <recommendedName>
        <fullName evidence="7">UDP-N-acetylmuramoyl-L-alanyl-D-glutamate--2,6-diaminopimelate ligase</fullName>
        <ecNumber evidence="7">6.3.2.13</ecNumber>
    </recommendedName>
    <alternativeName>
        <fullName evidence="7">Meso-A2pm-adding enzyme</fullName>
    </alternativeName>
    <alternativeName>
        <fullName evidence="7">Meso-diaminopimelate-adding enzyme</fullName>
    </alternativeName>
    <alternativeName>
        <fullName evidence="7">UDP-MurNAc-L-Ala-D-Glu:meso-diaminopimelate ligase</fullName>
    </alternativeName>
    <alternativeName>
        <fullName evidence="7">UDP-MurNAc-tripeptide synthetase</fullName>
    </alternativeName>
    <alternativeName>
        <fullName evidence="7">UDP-N-acetylmuramyl-tripeptide synthetase</fullName>
    </alternativeName>
</protein>
<sequence>MNGDGALPHLPLTGLTADSRRVRPGYLFAAIPGTKVDGARFARDAVAAGAIAVLAPPGALDGLDLGPEVTIVTDSNPRRRLAKMAARFYSPQPKLCVGVTGTNGKTSVASFTRQLWAALGNPAASIGTLGIQGPGYPGGAGLTTPDPVDLHREMRDLARARIDHVAMEASSHGLDQYRLDGVGFAAAAFTNLSRDHLDYHASMEAYRAAKFRLFEELLPRGGAAVVNARAREFEALSNIAHERGLELHSYGLEHGRIRCLSIEPRGGGFDLALDVMGDRFRVDFPLPGRFQIENALAALGLVLATGSAVRVAVPLLARLEGVRGRLEPAGRRTNSARVYVDYAHTPDALETVLKTLRPHVAGRLHVVFGCGGDRDRGKRPMMGAVAADHADVAIVTDDNPRTEDAAAIRAEILPSCPDAIEIGERAEAIERAIAGLAAGDVLLVAGKGHEQGQTVGTTVHPFDDVEAVRKSLARLDGAPNEGDTR</sequence>
<keyword evidence="7" id="KW-0067">ATP-binding</keyword>
<feature type="binding site" evidence="7">
    <location>
        <position position="176"/>
    </location>
    <ligand>
        <name>UDP-N-acetyl-alpha-D-muramoyl-L-alanyl-D-glutamate</name>
        <dbReference type="ChEBI" id="CHEBI:83900"/>
    </ligand>
</feature>
<feature type="binding site" evidence="7">
    <location>
        <begin position="398"/>
        <end position="401"/>
    </location>
    <ligand>
        <name>meso-2,6-diaminopimelate</name>
        <dbReference type="ChEBI" id="CHEBI:57791"/>
    </ligand>
</feature>
<feature type="domain" description="Mur ligase N-terminal catalytic" evidence="9">
    <location>
        <begin position="13"/>
        <end position="89"/>
    </location>
</feature>
<comment type="subcellular location">
    <subcellularLocation>
        <location evidence="7 8">Cytoplasm</location>
    </subcellularLocation>
</comment>
<dbReference type="NCBIfam" id="TIGR01085">
    <property type="entry name" value="murE"/>
    <property type="match status" value="1"/>
</dbReference>
<feature type="binding site" evidence="7">
    <location>
        <position position="19"/>
    </location>
    <ligand>
        <name>UDP-N-acetyl-alpha-D-muramoyl-L-alanyl-D-glutamate</name>
        <dbReference type="ChEBI" id="CHEBI:83900"/>
    </ligand>
</feature>
<comment type="caution">
    <text evidence="12">The sequence shown here is derived from an EMBL/GenBank/DDBJ whole genome shotgun (WGS) entry which is preliminary data.</text>
</comment>
<dbReference type="PANTHER" id="PTHR23135:SF4">
    <property type="entry name" value="UDP-N-ACETYLMURAMOYL-L-ALANYL-D-GLUTAMATE--2,6-DIAMINOPIMELATE LIGASE MURE HOMOLOG, CHLOROPLASTIC"/>
    <property type="match status" value="1"/>
</dbReference>
<dbReference type="InterPro" id="IPR004101">
    <property type="entry name" value="Mur_ligase_C"/>
</dbReference>
<dbReference type="Gene3D" id="3.40.1190.10">
    <property type="entry name" value="Mur-like, catalytic domain"/>
    <property type="match status" value="1"/>
</dbReference>
<comment type="similarity">
    <text evidence="1 7">Belongs to the MurCDEF family. MurE subfamily.</text>
</comment>
<keyword evidence="13" id="KW-1185">Reference proteome</keyword>
<evidence type="ECO:0000313" key="13">
    <source>
        <dbReference type="Proteomes" id="UP000672602"/>
    </source>
</evidence>
<keyword evidence="3 7" id="KW-0133">Cell shape</keyword>
<accession>A0A8J7V398</accession>
<evidence type="ECO:0000259" key="9">
    <source>
        <dbReference type="Pfam" id="PF01225"/>
    </source>
</evidence>
<comment type="pathway">
    <text evidence="7 8">Cell wall biogenesis; peptidoglycan biosynthesis.</text>
</comment>
<evidence type="ECO:0000259" key="10">
    <source>
        <dbReference type="Pfam" id="PF02875"/>
    </source>
</evidence>
<comment type="cofactor">
    <cofactor evidence="7">
        <name>Mg(2+)</name>
        <dbReference type="ChEBI" id="CHEBI:18420"/>
    </cofactor>
</comment>
<dbReference type="GO" id="GO:0005737">
    <property type="term" value="C:cytoplasm"/>
    <property type="evidence" value="ECO:0007669"/>
    <property type="project" value="UniProtKB-SubCell"/>
</dbReference>
<comment type="function">
    <text evidence="7">Catalyzes the addition of meso-diaminopimelic acid to the nucleotide precursor UDP-N-acetylmuramoyl-L-alanyl-D-glutamate (UMAG) in the biosynthesis of bacterial cell-wall peptidoglycan.</text>
</comment>
<dbReference type="PANTHER" id="PTHR23135">
    <property type="entry name" value="MUR LIGASE FAMILY MEMBER"/>
    <property type="match status" value="1"/>
</dbReference>
<evidence type="ECO:0000256" key="4">
    <source>
        <dbReference type="ARBA" id="ARBA00022984"/>
    </source>
</evidence>
<feature type="short sequence motif" description="Meso-diaminopimelate recognition motif" evidence="7">
    <location>
        <begin position="398"/>
        <end position="401"/>
    </location>
</feature>
<comment type="catalytic activity">
    <reaction evidence="7">
        <text>UDP-N-acetyl-alpha-D-muramoyl-L-alanyl-D-glutamate + meso-2,6-diaminopimelate + ATP = UDP-N-acetyl-alpha-D-muramoyl-L-alanyl-gamma-D-glutamyl-meso-2,6-diaminopimelate + ADP + phosphate + H(+)</text>
        <dbReference type="Rhea" id="RHEA:23676"/>
        <dbReference type="ChEBI" id="CHEBI:15378"/>
        <dbReference type="ChEBI" id="CHEBI:30616"/>
        <dbReference type="ChEBI" id="CHEBI:43474"/>
        <dbReference type="ChEBI" id="CHEBI:57791"/>
        <dbReference type="ChEBI" id="CHEBI:83900"/>
        <dbReference type="ChEBI" id="CHEBI:83905"/>
        <dbReference type="ChEBI" id="CHEBI:456216"/>
        <dbReference type="EC" id="6.3.2.13"/>
    </reaction>
</comment>
<dbReference type="NCBIfam" id="NF001124">
    <property type="entry name" value="PRK00139.1-2"/>
    <property type="match status" value="1"/>
</dbReference>
<keyword evidence="7" id="KW-0547">Nucleotide-binding</keyword>
<dbReference type="UniPathway" id="UPA00219"/>
<dbReference type="EMBL" id="JAGMWN010000005">
    <property type="protein sequence ID" value="MBP5857727.1"/>
    <property type="molecule type" value="Genomic_DNA"/>
</dbReference>
<dbReference type="HAMAP" id="MF_00208">
    <property type="entry name" value="MurE"/>
    <property type="match status" value="1"/>
</dbReference>
<dbReference type="NCBIfam" id="NF001126">
    <property type="entry name" value="PRK00139.1-4"/>
    <property type="match status" value="1"/>
</dbReference>
<feature type="domain" description="Mur ligase central" evidence="11">
    <location>
        <begin position="99"/>
        <end position="301"/>
    </location>
</feature>
<proteinExistence type="inferred from homology"/>
<evidence type="ECO:0000256" key="8">
    <source>
        <dbReference type="RuleBase" id="RU004135"/>
    </source>
</evidence>
<evidence type="ECO:0000256" key="5">
    <source>
        <dbReference type="ARBA" id="ARBA00023306"/>
    </source>
</evidence>
<dbReference type="Pfam" id="PF08245">
    <property type="entry name" value="Mur_ligase_M"/>
    <property type="match status" value="1"/>
</dbReference>
<evidence type="ECO:0000256" key="6">
    <source>
        <dbReference type="ARBA" id="ARBA00023316"/>
    </source>
</evidence>
<keyword evidence="7 12" id="KW-0436">Ligase</keyword>
<dbReference type="GO" id="GO:0005524">
    <property type="term" value="F:ATP binding"/>
    <property type="evidence" value="ECO:0007669"/>
    <property type="project" value="UniProtKB-UniRule"/>
</dbReference>
<keyword evidence="7" id="KW-0460">Magnesium</keyword>
<evidence type="ECO:0000259" key="11">
    <source>
        <dbReference type="Pfam" id="PF08245"/>
    </source>
</evidence>
<dbReference type="InterPro" id="IPR013221">
    <property type="entry name" value="Mur_ligase_cen"/>
</dbReference>
<dbReference type="GO" id="GO:0000287">
    <property type="term" value="F:magnesium ion binding"/>
    <property type="evidence" value="ECO:0007669"/>
    <property type="project" value="UniProtKB-UniRule"/>
</dbReference>
<feature type="binding site" evidence="7">
    <location>
        <begin position="143"/>
        <end position="144"/>
    </location>
    <ligand>
        <name>UDP-N-acetyl-alpha-D-muramoyl-L-alanyl-D-glutamate</name>
        <dbReference type="ChEBI" id="CHEBI:83900"/>
    </ligand>
</feature>
<dbReference type="GO" id="GO:0008360">
    <property type="term" value="P:regulation of cell shape"/>
    <property type="evidence" value="ECO:0007669"/>
    <property type="project" value="UniProtKB-KW"/>
</dbReference>
<dbReference type="InterPro" id="IPR036615">
    <property type="entry name" value="Mur_ligase_C_dom_sf"/>
</dbReference>
<keyword evidence="4 7" id="KW-0573">Peptidoglycan synthesis</keyword>
<feature type="binding site" evidence="7">
    <location>
        <position position="170"/>
    </location>
    <ligand>
        <name>UDP-N-acetyl-alpha-D-muramoyl-L-alanyl-D-glutamate</name>
        <dbReference type="ChEBI" id="CHEBI:83900"/>
    </ligand>
</feature>
<feature type="domain" description="Mur ligase C-terminal" evidence="10">
    <location>
        <begin position="324"/>
        <end position="448"/>
    </location>
</feature>
<evidence type="ECO:0000256" key="1">
    <source>
        <dbReference type="ARBA" id="ARBA00005898"/>
    </source>
</evidence>
<keyword evidence="5 7" id="KW-0131">Cell cycle</keyword>
<feature type="modified residue" description="N6-carboxylysine" evidence="7">
    <location>
        <position position="210"/>
    </location>
</feature>
<dbReference type="InterPro" id="IPR036565">
    <property type="entry name" value="Mur-like_cat_sf"/>
</dbReference>
<feature type="binding site" evidence="7">
    <location>
        <position position="450"/>
    </location>
    <ligand>
        <name>meso-2,6-diaminopimelate</name>
        <dbReference type="ChEBI" id="CHEBI:57791"/>
    </ligand>
</feature>
<name>A0A8J7V398_9PROT</name>
<feature type="binding site" evidence="7">
    <location>
        <position position="374"/>
    </location>
    <ligand>
        <name>meso-2,6-diaminopimelate</name>
        <dbReference type="ChEBI" id="CHEBI:57791"/>
    </ligand>
</feature>
<evidence type="ECO:0000256" key="7">
    <source>
        <dbReference type="HAMAP-Rule" id="MF_00208"/>
    </source>
</evidence>
<keyword evidence="6 7" id="KW-0961">Cell wall biogenesis/degradation</keyword>
<dbReference type="SUPFAM" id="SSF53244">
    <property type="entry name" value="MurD-like peptide ligases, peptide-binding domain"/>
    <property type="match status" value="1"/>
</dbReference>
<evidence type="ECO:0000256" key="2">
    <source>
        <dbReference type="ARBA" id="ARBA00022618"/>
    </source>
</evidence>
<dbReference type="GO" id="GO:0009252">
    <property type="term" value="P:peptidoglycan biosynthetic process"/>
    <property type="evidence" value="ECO:0007669"/>
    <property type="project" value="UniProtKB-UniRule"/>
</dbReference>
<dbReference type="Proteomes" id="UP000672602">
    <property type="component" value="Unassembled WGS sequence"/>
</dbReference>
<dbReference type="Gene3D" id="3.40.1390.10">
    <property type="entry name" value="MurE/MurF, N-terminal domain"/>
    <property type="match status" value="1"/>
</dbReference>
<dbReference type="GO" id="GO:0071555">
    <property type="term" value="P:cell wall organization"/>
    <property type="evidence" value="ECO:0007669"/>
    <property type="project" value="UniProtKB-KW"/>
</dbReference>
<dbReference type="Pfam" id="PF02875">
    <property type="entry name" value="Mur_ligase_C"/>
    <property type="match status" value="1"/>
</dbReference>
<dbReference type="Pfam" id="PF01225">
    <property type="entry name" value="Mur_ligase"/>
    <property type="match status" value="1"/>
</dbReference>
<dbReference type="GO" id="GO:0051301">
    <property type="term" value="P:cell division"/>
    <property type="evidence" value="ECO:0007669"/>
    <property type="project" value="UniProtKB-KW"/>
</dbReference>
<dbReference type="AlphaFoldDB" id="A0A8J7V398"/>
<dbReference type="InterPro" id="IPR000713">
    <property type="entry name" value="Mur_ligase_N"/>
</dbReference>
<keyword evidence="2 7" id="KW-0132">Cell division</keyword>
<evidence type="ECO:0000256" key="3">
    <source>
        <dbReference type="ARBA" id="ARBA00022960"/>
    </source>
</evidence>
<comment type="PTM">
    <text evidence="7">Carboxylation is probably crucial for Mg(2+) binding and, consequently, for the gamma-phosphate positioning of ATP.</text>
</comment>
<keyword evidence="7" id="KW-0963">Cytoplasm</keyword>
<feature type="binding site" evidence="7">
    <location>
        <position position="446"/>
    </location>
    <ligand>
        <name>meso-2,6-diaminopimelate</name>
        <dbReference type="ChEBI" id="CHEBI:57791"/>
    </ligand>
</feature>
<dbReference type="InterPro" id="IPR005761">
    <property type="entry name" value="UDP-N-AcMur-Glu-dNH2Pim_ligase"/>
</dbReference>
<feature type="binding site" evidence="7">
    <location>
        <begin position="101"/>
        <end position="107"/>
    </location>
    <ligand>
        <name>ATP</name>
        <dbReference type="ChEBI" id="CHEBI:30616"/>
    </ligand>
</feature>
<comment type="caution">
    <text evidence="7">Lacks conserved residue(s) required for the propagation of feature annotation.</text>
</comment>
<reference evidence="12" key="1">
    <citation type="submission" date="2021-04" db="EMBL/GenBank/DDBJ databases">
        <authorList>
            <person name="Zhang D.-C."/>
        </authorList>
    </citation>
    <scope>NUCLEOTIDE SEQUENCE</scope>
    <source>
        <strain evidence="12">CGMCC 1.15697</strain>
    </source>
</reference>
<dbReference type="SUPFAM" id="SSF53623">
    <property type="entry name" value="MurD-like peptide ligases, catalytic domain"/>
    <property type="match status" value="1"/>
</dbReference>
<evidence type="ECO:0000313" key="12">
    <source>
        <dbReference type="EMBL" id="MBP5857727.1"/>
    </source>
</evidence>
<dbReference type="GO" id="GO:0008765">
    <property type="term" value="F:UDP-N-acetylmuramoylalanyl-D-glutamate-2,6-diaminopimelate ligase activity"/>
    <property type="evidence" value="ECO:0007669"/>
    <property type="project" value="UniProtKB-UniRule"/>
</dbReference>
<dbReference type="SUPFAM" id="SSF63418">
    <property type="entry name" value="MurE/MurF N-terminal domain"/>
    <property type="match status" value="1"/>
</dbReference>
<dbReference type="EC" id="6.3.2.13" evidence="7"/>
<feature type="binding site" evidence="7">
    <location>
        <position position="178"/>
    </location>
    <ligand>
        <name>UDP-N-acetyl-alpha-D-muramoyl-L-alanyl-D-glutamate</name>
        <dbReference type="ChEBI" id="CHEBI:83900"/>
    </ligand>
</feature>
<dbReference type="InterPro" id="IPR035911">
    <property type="entry name" value="MurE/MurF_N"/>
</dbReference>
<dbReference type="Gene3D" id="3.90.190.20">
    <property type="entry name" value="Mur ligase, C-terminal domain"/>
    <property type="match status" value="1"/>
</dbReference>
<organism evidence="12 13">
    <name type="scientific">Marivibrio halodurans</name>
    <dbReference type="NCBI Taxonomy" id="2039722"/>
    <lineage>
        <taxon>Bacteria</taxon>
        <taxon>Pseudomonadati</taxon>
        <taxon>Pseudomonadota</taxon>
        <taxon>Alphaproteobacteria</taxon>
        <taxon>Rhodospirillales</taxon>
        <taxon>Rhodospirillaceae</taxon>
        <taxon>Marivibrio</taxon>
    </lineage>
</organism>
<gene>
    <name evidence="7" type="primary">murE</name>
    <name evidence="12" type="ORF">KAJ83_11970</name>
</gene>